<reference evidence="7 8" key="1">
    <citation type="journal article" date="2013" name="BMC Genomics">
        <title>The miniature genome of a carnivorous plant Genlisea aurea contains a low number of genes and short non-coding sequences.</title>
        <authorList>
            <person name="Leushkin E.V."/>
            <person name="Sutormin R.A."/>
            <person name="Nabieva E.R."/>
            <person name="Penin A.A."/>
            <person name="Kondrashov A.S."/>
            <person name="Logacheva M.D."/>
        </authorList>
    </citation>
    <scope>NUCLEOTIDE SEQUENCE [LARGE SCALE GENOMIC DNA]</scope>
</reference>
<feature type="zinc finger region" description="C3H1-type" evidence="4">
    <location>
        <begin position="49"/>
        <end position="75"/>
    </location>
</feature>
<evidence type="ECO:0000259" key="6">
    <source>
        <dbReference type="PROSITE" id="PS50103"/>
    </source>
</evidence>
<evidence type="ECO:0000256" key="5">
    <source>
        <dbReference type="SAM" id="MobiDB-lite"/>
    </source>
</evidence>
<dbReference type="Pfam" id="PF18044">
    <property type="entry name" value="zf-CCCH_4"/>
    <property type="match status" value="1"/>
</dbReference>
<keyword evidence="3 4" id="KW-0862">Zinc</keyword>
<dbReference type="InterPro" id="IPR036855">
    <property type="entry name" value="Znf_CCCH_sf"/>
</dbReference>
<evidence type="ECO:0000256" key="1">
    <source>
        <dbReference type="ARBA" id="ARBA00022723"/>
    </source>
</evidence>
<protein>
    <recommendedName>
        <fullName evidence="6">C3H1-type domain-containing protein</fullName>
    </recommendedName>
</protein>
<feature type="non-terminal residue" evidence="7">
    <location>
        <position position="79"/>
    </location>
</feature>
<keyword evidence="2 4" id="KW-0863">Zinc-finger</keyword>
<name>S8CBV9_9LAMI</name>
<evidence type="ECO:0000313" key="8">
    <source>
        <dbReference type="Proteomes" id="UP000015453"/>
    </source>
</evidence>
<dbReference type="Pfam" id="PF00642">
    <property type="entry name" value="zf-CCCH"/>
    <property type="match status" value="1"/>
</dbReference>
<dbReference type="EMBL" id="AUSU01004826">
    <property type="protein sequence ID" value="EPS64429.1"/>
    <property type="molecule type" value="Genomic_DNA"/>
</dbReference>
<dbReference type="SUPFAM" id="SSF90229">
    <property type="entry name" value="CCCH zinc finger"/>
    <property type="match status" value="2"/>
</dbReference>
<dbReference type="Proteomes" id="UP000015453">
    <property type="component" value="Unassembled WGS sequence"/>
</dbReference>
<dbReference type="Gene3D" id="4.10.1000.10">
    <property type="entry name" value="Zinc finger, CCCH-type"/>
    <property type="match status" value="1"/>
</dbReference>
<keyword evidence="1 4" id="KW-0479">Metal-binding</keyword>
<dbReference type="OrthoDB" id="411372at2759"/>
<proteinExistence type="predicted"/>
<dbReference type="InterPro" id="IPR000571">
    <property type="entry name" value="Znf_CCCH"/>
</dbReference>
<organism evidence="7 8">
    <name type="scientific">Genlisea aurea</name>
    <dbReference type="NCBI Taxonomy" id="192259"/>
    <lineage>
        <taxon>Eukaryota</taxon>
        <taxon>Viridiplantae</taxon>
        <taxon>Streptophyta</taxon>
        <taxon>Embryophyta</taxon>
        <taxon>Tracheophyta</taxon>
        <taxon>Spermatophyta</taxon>
        <taxon>Magnoliopsida</taxon>
        <taxon>eudicotyledons</taxon>
        <taxon>Gunneridae</taxon>
        <taxon>Pentapetalae</taxon>
        <taxon>asterids</taxon>
        <taxon>lamiids</taxon>
        <taxon>Lamiales</taxon>
        <taxon>Lentibulariaceae</taxon>
        <taxon>Genlisea</taxon>
    </lineage>
</organism>
<keyword evidence="8" id="KW-1185">Reference proteome</keyword>
<evidence type="ECO:0000313" key="7">
    <source>
        <dbReference type="EMBL" id="EPS64429.1"/>
    </source>
</evidence>
<dbReference type="InterPro" id="IPR041367">
    <property type="entry name" value="Znf-CCCH_4"/>
</dbReference>
<feature type="non-terminal residue" evidence="7">
    <location>
        <position position="1"/>
    </location>
</feature>
<comment type="caution">
    <text evidence="7">The sequence shown here is derived from an EMBL/GenBank/DDBJ whole genome shotgun (WGS) entry which is preliminary data.</text>
</comment>
<evidence type="ECO:0000256" key="4">
    <source>
        <dbReference type="PROSITE-ProRule" id="PRU00723"/>
    </source>
</evidence>
<evidence type="ECO:0000256" key="2">
    <source>
        <dbReference type="ARBA" id="ARBA00022771"/>
    </source>
</evidence>
<sequence length="79" mass="9015">SNGPCREFVKGKCRWGDSCRFSHRLASEEKEPSRHSHSESEAQNQPPYKDAKPLCKFFAIGKCSRDDCRFSHDDPRAAT</sequence>
<feature type="region of interest" description="Disordered" evidence="5">
    <location>
        <begin position="28"/>
        <end position="50"/>
    </location>
</feature>
<dbReference type="AlphaFoldDB" id="S8CBV9"/>
<dbReference type="GO" id="GO:0008270">
    <property type="term" value="F:zinc ion binding"/>
    <property type="evidence" value="ECO:0007669"/>
    <property type="project" value="UniProtKB-KW"/>
</dbReference>
<gene>
    <name evidence="7" type="ORF">M569_10353</name>
</gene>
<accession>S8CBV9</accession>
<feature type="domain" description="C3H1-type" evidence="6">
    <location>
        <begin position="49"/>
        <end position="75"/>
    </location>
</feature>
<evidence type="ECO:0000256" key="3">
    <source>
        <dbReference type="ARBA" id="ARBA00022833"/>
    </source>
</evidence>
<feature type="zinc finger region" description="C3H1-type" evidence="4">
    <location>
        <begin position="1"/>
        <end position="26"/>
    </location>
</feature>
<dbReference type="PROSITE" id="PS50103">
    <property type="entry name" value="ZF_C3H1"/>
    <property type="match status" value="2"/>
</dbReference>
<feature type="domain" description="C3H1-type" evidence="6">
    <location>
        <begin position="1"/>
        <end position="26"/>
    </location>
</feature>
<dbReference type="SMART" id="SM00356">
    <property type="entry name" value="ZnF_C3H1"/>
    <property type="match status" value="2"/>
</dbReference>
<feature type="compositionally biased region" description="Basic and acidic residues" evidence="5">
    <location>
        <begin position="28"/>
        <end position="40"/>
    </location>
</feature>